<name>A0AAV1USY9_9STRA</name>
<dbReference type="EMBL" id="CAKLBY020000225">
    <property type="protein sequence ID" value="CAK7936712.1"/>
    <property type="molecule type" value="Genomic_DNA"/>
</dbReference>
<accession>A0AAV1USY9</accession>
<sequence>MKKLPEFLYARTFGPSGEVNSGLLRYDCRCRAHSRSAPDFSSYGTSGPKGRDQVSLRAVVDHEASRRGCLSLYAKARPCWTVRHLGHEILALVPVTRCACYATFDLLHVVANKLKQASTPSINSINAATCPGLFLSLFSTRTHVPVLAPVAETVGKTPQSFASRLFCHDRSASRTRRFAAAKPQRANESLLI</sequence>
<evidence type="ECO:0000313" key="2">
    <source>
        <dbReference type="Proteomes" id="UP001162060"/>
    </source>
</evidence>
<dbReference type="Proteomes" id="UP001162060">
    <property type="component" value="Unassembled WGS sequence"/>
</dbReference>
<proteinExistence type="predicted"/>
<organism evidence="1 2">
    <name type="scientific">Peronospora matthiolae</name>
    <dbReference type="NCBI Taxonomy" id="2874970"/>
    <lineage>
        <taxon>Eukaryota</taxon>
        <taxon>Sar</taxon>
        <taxon>Stramenopiles</taxon>
        <taxon>Oomycota</taxon>
        <taxon>Peronosporomycetes</taxon>
        <taxon>Peronosporales</taxon>
        <taxon>Peronosporaceae</taxon>
        <taxon>Peronospora</taxon>
    </lineage>
</organism>
<reference evidence="1" key="1">
    <citation type="submission" date="2024-01" db="EMBL/GenBank/DDBJ databases">
        <authorList>
            <person name="Webb A."/>
        </authorList>
    </citation>
    <scope>NUCLEOTIDE SEQUENCE</scope>
    <source>
        <strain evidence="1">Pm1</strain>
    </source>
</reference>
<comment type="caution">
    <text evidence="1">The sequence shown here is derived from an EMBL/GenBank/DDBJ whole genome shotgun (WGS) entry which is preliminary data.</text>
</comment>
<dbReference type="AlphaFoldDB" id="A0AAV1USY9"/>
<protein>
    <submittedName>
        <fullName evidence="1">Uncharacterized protein</fullName>
    </submittedName>
</protein>
<gene>
    <name evidence="1" type="ORF">PM001_LOCUS21862</name>
</gene>
<evidence type="ECO:0000313" key="1">
    <source>
        <dbReference type="EMBL" id="CAK7936712.1"/>
    </source>
</evidence>